<evidence type="ECO:0000256" key="1">
    <source>
        <dbReference type="ARBA" id="ARBA00000085"/>
    </source>
</evidence>
<feature type="region of interest" description="Disordered" evidence="9">
    <location>
        <begin position="245"/>
        <end position="265"/>
    </location>
</feature>
<evidence type="ECO:0000256" key="10">
    <source>
        <dbReference type="SAM" id="Phobius"/>
    </source>
</evidence>
<feature type="transmembrane region" description="Helical" evidence="10">
    <location>
        <begin position="49"/>
        <end position="67"/>
    </location>
</feature>
<dbReference type="SMART" id="SM00387">
    <property type="entry name" value="HATPase_c"/>
    <property type="match status" value="1"/>
</dbReference>
<accession>A0ABN0ZNY8</accession>
<dbReference type="RefSeq" id="WP_344087699.1">
    <property type="nucleotide sequence ID" value="NZ_BAAAHB010000011.1"/>
</dbReference>
<evidence type="ECO:0000313" key="12">
    <source>
        <dbReference type="EMBL" id="GAA0453486.1"/>
    </source>
</evidence>
<dbReference type="Pfam" id="PF02518">
    <property type="entry name" value="HATPase_c"/>
    <property type="match status" value="1"/>
</dbReference>
<evidence type="ECO:0000256" key="2">
    <source>
        <dbReference type="ARBA" id="ARBA00012438"/>
    </source>
</evidence>
<dbReference type="InterPro" id="IPR036890">
    <property type="entry name" value="HATPase_C_sf"/>
</dbReference>
<dbReference type="Gene3D" id="1.20.5.1930">
    <property type="match status" value="1"/>
</dbReference>
<dbReference type="SUPFAM" id="SSF55874">
    <property type="entry name" value="ATPase domain of HSP90 chaperone/DNA topoisomerase II/histidine kinase"/>
    <property type="match status" value="1"/>
</dbReference>
<keyword evidence="10" id="KW-0472">Membrane</keyword>
<evidence type="ECO:0000259" key="11">
    <source>
        <dbReference type="SMART" id="SM00387"/>
    </source>
</evidence>
<proteinExistence type="predicted"/>
<dbReference type="InterPro" id="IPR050482">
    <property type="entry name" value="Sensor_HK_TwoCompSys"/>
</dbReference>
<dbReference type="PANTHER" id="PTHR24421:SF10">
    <property type="entry name" value="NITRATE_NITRITE SENSOR PROTEIN NARQ"/>
    <property type="match status" value="1"/>
</dbReference>
<evidence type="ECO:0000256" key="8">
    <source>
        <dbReference type="ARBA" id="ARBA00023012"/>
    </source>
</evidence>
<keyword evidence="3" id="KW-0597">Phosphoprotein</keyword>
<gene>
    <name evidence="12" type="ORF">GCM10009544_15300</name>
</gene>
<dbReference type="EC" id="2.7.13.3" evidence="2"/>
<dbReference type="Pfam" id="PF07730">
    <property type="entry name" value="HisKA_3"/>
    <property type="match status" value="1"/>
</dbReference>
<comment type="caution">
    <text evidence="12">The sequence shown here is derived from an EMBL/GenBank/DDBJ whole genome shotgun (WGS) entry which is preliminary data.</text>
</comment>
<organism evidence="12 13">
    <name type="scientific">Streptomyces stramineus</name>
    <dbReference type="NCBI Taxonomy" id="173861"/>
    <lineage>
        <taxon>Bacteria</taxon>
        <taxon>Bacillati</taxon>
        <taxon>Actinomycetota</taxon>
        <taxon>Actinomycetes</taxon>
        <taxon>Kitasatosporales</taxon>
        <taxon>Streptomycetaceae</taxon>
        <taxon>Streptomyces</taxon>
    </lineage>
</organism>
<evidence type="ECO:0000256" key="4">
    <source>
        <dbReference type="ARBA" id="ARBA00022679"/>
    </source>
</evidence>
<keyword evidence="4" id="KW-0808">Transferase</keyword>
<keyword evidence="10" id="KW-0812">Transmembrane</keyword>
<evidence type="ECO:0000313" key="13">
    <source>
        <dbReference type="Proteomes" id="UP001499895"/>
    </source>
</evidence>
<comment type="catalytic activity">
    <reaction evidence="1">
        <text>ATP + protein L-histidine = ADP + protein N-phospho-L-histidine.</text>
        <dbReference type="EC" id="2.7.13.3"/>
    </reaction>
</comment>
<feature type="domain" description="Histidine kinase/HSP90-like ATPase" evidence="11">
    <location>
        <begin position="295"/>
        <end position="385"/>
    </location>
</feature>
<feature type="transmembrane region" description="Helical" evidence="10">
    <location>
        <begin position="113"/>
        <end position="132"/>
    </location>
</feature>
<feature type="compositionally biased region" description="Low complexity" evidence="9">
    <location>
        <begin position="245"/>
        <end position="255"/>
    </location>
</feature>
<evidence type="ECO:0000256" key="9">
    <source>
        <dbReference type="SAM" id="MobiDB-lite"/>
    </source>
</evidence>
<dbReference type="InterPro" id="IPR003594">
    <property type="entry name" value="HATPase_dom"/>
</dbReference>
<feature type="transmembrane region" description="Helical" evidence="10">
    <location>
        <begin position="138"/>
        <end position="156"/>
    </location>
</feature>
<evidence type="ECO:0000256" key="7">
    <source>
        <dbReference type="ARBA" id="ARBA00022840"/>
    </source>
</evidence>
<feature type="transmembrane region" description="Helical" evidence="10">
    <location>
        <begin position="20"/>
        <end position="37"/>
    </location>
</feature>
<keyword evidence="5" id="KW-0547">Nucleotide-binding</keyword>
<evidence type="ECO:0000256" key="6">
    <source>
        <dbReference type="ARBA" id="ARBA00022777"/>
    </source>
</evidence>
<evidence type="ECO:0000256" key="5">
    <source>
        <dbReference type="ARBA" id="ARBA00022741"/>
    </source>
</evidence>
<dbReference type="InterPro" id="IPR011712">
    <property type="entry name" value="Sig_transdc_His_kin_sub3_dim/P"/>
</dbReference>
<keyword evidence="8" id="KW-0902">Two-component regulatory system</keyword>
<dbReference type="CDD" id="cd16917">
    <property type="entry name" value="HATPase_UhpB-NarQ-NarX-like"/>
    <property type="match status" value="1"/>
</dbReference>
<keyword evidence="13" id="KW-1185">Reference proteome</keyword>
<sequence>MSAKPRPLLSWHLRPAARAALAWCGAIAYPFALFFAARGTPFDSPGLPFVSAAAVTVLPLGLLHRRPLPALALMLLGTYVTATTTPFWQVVYLLVLANDLAAGYIVATRPRRIAVTAAVPTLGVQIAFAARLGTGTDGFARTVVVLVLALAAAWMTGHSVRERREHAAALRSQTAARAVAAERLRIARELHDMIAHSIGVIAIQAGVGRRVIDTQPDEARNALATIEDTSRETLAGLRRTLGALRRTEPGPGAEAAPREPAPGLADLDRLTASTKDAGVHADVRWLGERRPLPPDIDLAAFRIVQEALTNVVRHADTPDCRVTIGNQDGELTIEVADDGRGGLTSGTGYGITGMRERVSLLRGQFTAGPRPEGGFRVAARLPLSEGVHIS</sequence>
<reference evidence="12 13" key="1">
    <citation type="journal article" date="2019" name="Int. J. Syst. Evol. Microbiol.">
        <title>The Global Catalogue of Microorganisms (GCM) 10K type strain sequencing project: providing services to taxonomists for standard genome sequencing and annotation.</title>
        <authorList>
            <consortium name="The Broad Institute Genomics Platform"/>
            <consortium name="The Broad Institute Genome Sequencing Center for Infectious Disease"/>
            <person name="Wu L."/>
            <person name="Ma J."/>
        </authorList>
    </citation>
    <scope>NUCLEOTIDE SEQUENCE [LARGE SCALE GENOMIC DNA]</scope>
    <source>
        <strain evidence="12 13">JCM 10649</strain>
    </source>
</reference>
<protein>
    <recommendedName>
        <fullName evidence="2">histidine kinase</fullName>
        <ecNumber evidence="2">2.7.13.3</ecNumber>
    </recommendedName>
</protein>
<name>A0ABN0ZNY8_9ACTN</name>
<evidence type="ECO:0000256" key="3">
    <source>
        <dbReference type="ARBA" id="ARBA00022553"/>
    </source>
</evidence>
<dbReference type="EMBL" id="BAAAHB010000011">
    <property type="protein sequence ID" value="GAA0453486.1"/>
    <property type="molecule type" value="Genomic_DNA"/>
</dbReference>
<keyword evidence="7" id="KW-0067">ATP-binding</keyword>
<dbReference type="Proteomes" id="UP001499895">
    <property type="component" value="Unassembled WGS sequence"/>
</dbReference>
<keyword evidence="6" id="KW-0418">Kinase</keyword>
<dbReference type="PANTHER" id="PTHR24421">
    <property type="entry name" value="NITRATE/NITRITE SENSOR PROTEIN NARX-RELATED"/>
    <property type="match status" value="1"/>
</dbReference>
<keyword evidence="10" id="KW-1133">Transmembrane helix</keyword>
<dbReference type="Gene3D" id="3.30.565.10">
    <property type="entry name" value="Histidine kinase-like ATPase, C-terminal domain"/>
    <property type="match status" value="1"/>
</dbReference>